<organism evidence="4 5">
    <name type="scientific">Stentor coeruleus</name>
    <dbReference type="NCBI Taxonomy" id="5963"/>
    <lineage>
        <taxon>Eukaryota</taxon>
        <taxon>Sar</taxon>
        <taxon>Alveolata</taxon>
        <taxon>Ciliophora</taxon>
        <taxon>Postciliodesmatophora</taxon>
        <taxon>Heterotrichea</taxon>
        <taxon>Heterotrichida</taxon>
        <taxon>Stentoridae</taxon>
        <taxon>Stentor</taxon>
    </lineage>
</organism>
<keyword evidence="5" id="KW-1185">Reference proteome</keyword>
<accession>A0A1R2BMX5</accession>
<dbReference type="PANTHER" id="PTHR10663:SF333">
    <property type="entry name" value="PROTEIN MON2 HOMOLOG"/>
    <property type="match status" value="1"/>
</dbReference>
<evidence type="ECO:0008006" key="6">
    <source>
        <dbReference type="Google" id="ProtNLM"/>
    </source>
</evidence>
<evidence type="ECO:0000313" key="5">
    <source>
        <dbReference type="Proteomes" id="UP000187209"/>
    </source>
</evidence>
<dbReference type="SUPFAM" id="SSF48371">
    <property type="entry name" value="ARM repeat"/>
    <property type="match status" value="1"/>
</dbReference>
<reference evidence="4 5" key="1">
    <citation type="submission" date="2016-11" db="EMBL/GenBank/DDBJ databases">
        <title>The macronuclear genome of Stentor coeruleus: a giant cell with tiny introns.</title>
        <authorList>
            <person name="Slabodnick M."/>
            <person name="Ruby J.G."/>
            <person name="Reiff S.B."/>
            <person name="Swart E.C."/>
            <person name="Gosai S."/>
            <person name="Prabakaran S."/>
            <person name="Witkowska E."/>
            <person name="Larue G.E."/>
            <person name="Fisher S."/>
            <person name="Freeman R.M."/>
            <person name="Gunawardena J."/>
            <person name="Chu W."/>
            <person name="Stover N.A."/>
            <person name="Gregory B.D."/>
            <person name="Nowacki M."/>
            <person name="Derisi J."/>
            <person name="Roy S.W."/>
            <person name="Marshall W.F."/>
            <person name="Sood P."/>
        </authorList>
    </citation>
    <scope>NUCLEOTIDE SEQUENCE [LARGE SCALE GENOMIC DNA]</scope>
    <source>
        <strain evidence="4">WM001</strain>
    </source>
</reference>
<proteinExistence type="inferred from homology"/>
<protein>
    <recommendedName>
        <fullName evidence="6">Protein MON2 homolog</fullName>
    </recommendedName>
</protein>
<evidence type="ECO:0000313" key="4">
    <source>
        <dbReference type="EMBL" id="OMJ78137.1"/>
    </source>
</evidence>
<feature type="domain" description="Mon2/Sec7/BIG1-like dimerisation and cyclophilin-binding" evidence="3">
    <location>
        <begin position="2"/>
        <end position="158"/>
    </location>
</feature>
<gene>
    <name evidence="4" type="ORF">SteCoe_22109</name>
</gene>
<comment type="caution">
    <text evidence="4">The sequence shown here is derived from an EMBL/GenBank/DDBJ whole genome shotgun (WGS) entry which is preliminary data.</text>
</comment>
<evidence type="ECO:0000259" key="3">
    <source>
        <dbReference type="Pfam" id="PF16213"/>
    </source>
</evidence>
<feature type="domain" description="Mon2 C-terminal" evidence="2">
    <location>
        <begin position="728"/>
        <end position="921"/>
    </location>
</feature>
<dbReference type="OrthoDB" id="292001at2759"/>
<evidence type="ECO:0000256" key="1">
    <source>
        <dbReference type="ARBA" id="ARBA00008144"/>
    </source>
</evidence>
<dbReference type="PANTHER" id="PTHR10663">
    <property type="entry name" value="GUANYL-NUCLEOTIDE EXCHANGE FACTOR"/>
    <property type="match status" value="1"/>
</dbReference>
<dbReference type="Pfam" id="PF16206">
    <property type="entry name" value="Mon2_C"/>
    <property type="match status" value="2"/>
</dbReference>
<comment type="similarity">
    <text evidence="1">Belongs to the MON2 family.</text>
</comment>
<dbReference type="EMBL" id="MPUH01000537">
    <property type="protein sequence ID" value="OMJ78137.1"/>
    <property type="molecule type" value="Genomic_DNA"/>
</dbReference>
<evidence type="ECO:0000259" key="2">
    <source>
        <dbReference type="Pfam" id="PF16206"/>
    </source>
</evidence>
<sequence length="1335" mass="151027">MSLNDLLESDLRTLAGEAKRKTGDLKEVTEKTINLLRQSEKIPVENIFLVLNSAKNTNNPKICTLALSILQKLLTGQVLENLTPALQFIKSMLEDTSDENLHTLMLLLDPRTIKIYPELTTVIWNMSISLQSSKAGLIRNTASATLRQLASIAFHELAEQRTHDLISSSIILVKNTYELARSRQNELFKLKPEAFGLLLEILDTSKAYVSGIPELYELYKNEISNLIVATLHEDIDEHTGLKCVKCGYIICEITIGNAEILKIIIKLAENRKIPEWLNIASLEFLSQIMSNPNILKFIFADNSIHNKLLDSLSKVSHELFAQADDLKQHGIKNKVRLISEIISHWVDSIAIISEEAGIKLGELTQDTVQSLPESLVNSIWKPLLPILSIMVSNSHDETILQTMLNSYQTLVNLSGTLNLSSAREALLASLCQFCIPSLNSTLSHKHIHICKTLFNITHCLGFVLDSKAWHKVLDTLYKLDYLLHNSTKIDDQDLSSDITILTSAMESLFRNTHMWPDSTIVDLMSALGQLTLEFMETLATNDKKITGGKVFGIEKMIIVGQNNLDRIELYWDSLSAYLDCICNSKYLEIRSLGTSSVSRIVLSAFKKFIEIPPKSSIEKWQNWQRTLLLVLHDLLGSAYSDTQESVFNVIYSILQTSGGQLDAGGWSMLLFILCKLPLSVGGKEGFKCLQLIVSDFLQSENLLPSLERLITSVSKYAHSEESTQAIGAVGMYWNIADYLGKIGKEQVDLWWIILEELKVLGEDPRFEVRHSALHSLHIALSTHGSLLSPPAWQRVMQDIVLNLLDRISANYFKNAQSDKTNKSLEATEIAKSQHPYSQSLFSDSSQKQWEETYNIFTQNLGKIFRTYLNNLEKRDQEVLEEPQVKKNWDILVQKLKEGINFGTMYVITAVLKTMKELLSCVLVSNLFFSKWSSSWELMVSLRLRFETTVGSIPFKLISIILEVLELIYQSPEDYQYEETCLRVSFGILSLLLKATANEKELSQAKLLPEQREIWEFIEKMLGHLEKHEKGFNVYTNFLLKYLKYDAEEPHADAFCRKALEVSEAFIKFHIVRSPSLVINILSAYEKITFLRFTNETYIQALNTSKGALPLWHVCEDSFITLLPGLCTETYWEKVLIICSGTLNPNEKLICKLTKQNLEAMAKAAEELDIKFVWALAGILKETHIENSQVLQKLVGVIDIGCDSFYKAIHAQELILQKSFMSACFNALLGLSQENSFCAKVSGPVLVGRCKEILLKFGKEEKLSGQMPLPRVKLLEMLDFLNSLRLLDISATALAKPGKKAHLMEIFPQLCELITVKDSEIKEALKQVFLEISRNM</sequence>
<dbReference type="InterPro" id="IPR032817">
    <property type="entry name" value="Mon2_C"/>
</dbReference>
<feature type="domain" description="Mon2 C-terminal" evidence="2">
    <location>
        <begin position="1233"/>
        <end position="1330"/>
    </location>
</feature>
<name>A0A1R2BMX5_9CILI</name>
<dbReference type="Proteomes" id="UP000187209">
    <property type="component" value="Unassembled WGS sequence"/>
</dbReference>
<dbReference type="Pfam" id="PF16213">
    <property type="entry name" value="DCB"/>
    <property type="match status" value="1"/>
</dbReference>
<dbReference type="InterPro" id="IPR032629">
    <property type="entry name" value="DCB_dom"/>
</dbReference>
<dbReference type="InterPro" id="IPR016024">
    <property type="entry name" value="ARM-type_fold"/>
</dbReference>